<evidence type="ECO:0000313" key="1">
    <source>
        <dbReference type="EMBL" id="MDT0485327.1"/>
    </source>
</evidence>
<dbReference type="InterPro" id="IPR032675">
    <property type="entry name" value="LRR_dom_sf"/>
</dbReference>
<dbReference type="SUPFAM" id="SSF52058">
    <property type="entry name" value="L domain-like"/>
    <property type="match status" value="1"/>
</dbReference>
<dbReference type="EMBL" id="JAVREZ010000015">
    <property type="protein sequence ID" value="MDT0485327.1"/>
    <property type="molecule type" value="Genomic_DNA"/>
</dbReference>
<protein>
    <recommendedName>
        <fullName evidence="3">Leucine-rich repeat domain-containing protein</fullName>
    </recommendedName>
</protein>
<accession>A0ABU2VIE6</accession>
<dbReference type="Proteomes" id="UP001183824">
    <property type="component" value="Unassembled WGS sequence"/>
</dbReference>
<dbReference type="RefSeq" id="WP_311718109.1">
    <property type="nucleotide sequence ID" value="NZ_JAVREZ010000015.1"/>
</dbReference>
<evidence type="ECO:0000313" key="2">
    <source>
        <dbReference type="Proteomes" id="UP001183824"/>
    </source>
</evidence>
<keyword evidence="2" id="KW-1185">Reference proteome</keyword>
<gene>
    <name evidence="1" type="ORF">RNB18_34995</name>
</gene>
<reference evidence="2" key="1">
    <citation type="submission" date="2023-07" db="EMBL/GenBank/DDBJ databases">
        <title>30 novel species of actinomycetes from the DSMZ collection.</title>
        <authorList>
            <person name="Nouioui I."/>
        </authorList>
    </citation>
    <scope>NUCLEOTIDE SEQUENCE [LARGE SCALE GENOMIC DNA]</scope>
    <source>
        <strain evidence="2">DSM 41640</strain>
    </source>
</reference>
<name>A0ABU2VIE6_9ACTN</name>
<evidence type="ECO:0008006" key="3">
    <source>
        <dbReference type="Google" id="ProtNLM"/>
    </source>
</evidence>
<comment type="caution">
    <text evidence="1">The sequence shown here is derived from an EMBL/GenBank/DDBJ whole genome shotgun (WGS) entry which is preliminary data.</text>
</comment>
<proteinExistence type="predicted"/>
<organism evidence="1 2">
    <name type="scientific">Streptomyces doebereineriae</name>
    <dbReference type="NCBI Taxonomy" id="3075528"/>
    <lineage>
        <taxon>Bacteria</taxon>
        <taxon>Bacillati</taxon>
        <taxon>Actinomycetota</taxon>
        <taxon>Actinomycetes</taxon>
        <taxon>Kitasatosporales</taxon>
        <taxon>Streptomycetaceae</taxon>
        <taxon>Streptomyces</taxon>
    </lineage>
</organism>
<sequence>MRADYSVLNWRADDSIDERELARQYHSGESNGLFLRVSGSARPGSLDFLSSLPDLKYLEIEGRVTDDSQAFGIAGLRELVLLTRGQVAIPAVRNASLTTLAVDDRAGAIDLAGFPALARLTLWSSGRSDLRFLRSAPWISSFKMEGVGQIVDLRGLEDCMKLDDLEILEARVESLAPLRGLQDLRRCWLIGGGESIQPEPLDFNAVSALNNLEELRVTYGGEVRSVAPLLSMGSLRDLRLRGTRVVAGDSGLLGELPDSVRIVGPED</sequence>
<dbReference type="Gene3D" id="3.80.10.10">
    <property type="entry name" value="Ribonuclease Inhibitor"/>
    <property type="match status" value="1"/>
</dbReference>